<accession>A0ABQ7EZA6</accession>
<feature type="region of interest" description="Disordered" evidence="1">
    <location>
        <begin position="17"/>
        <end position="40"/>
    </location>
</feature>
<evidence type="ECO:0000313" key="3">
    <source>
        <dbReference type="Proteomes" id="UP000266723"/>
    </source>
</evidence>
<name>A0ABQ7EZA6_BRACR</name>
<proteinExistence type="predicted"/>
<keyword evidence="3" id="KW-1185">Reference proteome</keyword>
<organism evidence="2 3">
    <name type="scientific">Brassica cretica</name>
    <name type="common">Mustard</name>
    <dbReference type="NCBI Taxonomy" id="69181"/>
    <lineage>
        <taxon>Eukaryota</taxon>
        <taxon>Viridiplantae</taxon>
        <taxon>Streptophyta</taxon>
        <taxon>Embryophyta</taxon>
        <taxon>Tracheophyta</taxon>
        <taxon>Spermatophyta</taxon>
        <taxon>Magnoliopsida</taxon>
        <taxon>eudicotyledons</taxon>
        <taxon>Gunneridae</taxon>
        <taxon>Pentapetalae</taxon>
        <taxon>rosids</taxon>
        <taxon>malvids</taxon>
        <taxon>Brassicales</taxon>
        <taxon>Brassicaceae</taxon>
        <taxon>Brassiceae</taxon>
        <taxon>Brassica</taxon>
    </lineage>
</organism>
<evidence type="ECO:0000313" key="2">
    <source>
        <dbReference type="EMBL" id="KAF3608401.1"/>
    </source>
</evidence>
<protein>
    <submittedName>
        <fullName evidence="2">Uncharacterized protein</fullName>
    </submittedName>
</protein>
<reference evidence="2 3" key="1">
    <citation type="journal article" date="2020" name="BMC Genomics">
        <title>Intraspecific diversification of the crop wild relative Brassica cretica Lam. using demographic model selection.</title>
        <authorList>
            <person name="Kioukis A."/>
            <person name="Michalopoulou V.A."/>
            <person name="Briers L."/>
            <person name="Pirintsos S."/>
            <person name="Studholme D.J."/>
            <person name="Pavlidis P."/>
            <person name="Sarris P.F."/>
        </authorList>
    </citation>
    <scope>NUCLEOTIDE SEQUENCE [LARGE SCALE GENOMIC DNA]</scope>
    <source>
        <strain evidence="3">cv. PFS-1207/04</strain>
    </source>
</reference>
<evidence type="ECO:0000256" key="1">
    <source>
        <dbReference type="SAM" id="MobiDB-lite"/>
    </source>
</evidence>
<sequence length="142" mass="15535">MNKYHVETLLAFRNSYGRSRDAKNDQEDSPGDEVSATDQGTRGRMVLFHIRKYGRFSLSEVFHFPEEGEDPGTGHRKLHSGEPGFLLAGILGTGVPSSGNPEAGVLPGVSRNSIPEYFSPTQVLSLKSTIPLTTLTFVIDLE</sequence>
<dbReference type="EMBL" id="QGKV02000297">
    <property type="protein sequence ID" value="KAF3608401.1"/>
    <property type="molecule type" value="Genomic_DNA"/>
</dbReference>
<comment type="caution">
    <text evidence="2">The sequence shown here is derived from an EMBL/GenBank/DDBJ whole genome shotgun (WGS) entry which is preliminary data.</text>
</comment>
<gene>
    <name evidence="2" type="ORF">DY000_02049505</name>
</gene>
<dbReference type="Proteomes" id="UP000266723">
    <property type="component" value="Unassembled WGS sequence"/>
</dbReference>